<dbReference type="EMBL" id="KN832986">
    <property type="protein sequence ID" value="KIM84805.1"/>
    <property type="molecule type" value="Genomic_DNA"/>
</dbReference>
<protein>
    <recommendedName>
        <fullName evidence="3">Aldehyde dehydrogenase domain-containing protein</fullName>
    </recommendedName>
</protein>
<reference evidence="2" key="2">
    <citation type="submission" date="2015-01" db="EMBL/GenBank/DDBJ databases">
        <title>Evolutionary Origins and Diversification of the Mycorrhizal Mutualists.</title>
        <authorList>
            <consortium name="DOE Joint Genome Institute"/>
            <consortium name="Mycorrhizal Genomics Consortium"/>
            <person name="Kohler A."/>
            <person name="Kuo A."/>
            <person name="Nagy L.G."/>
            <person name="Floudas D."/>
            <person name="Copeland A."/>
            <person name="Barry K.W."/>
            <person name="Cichocki N."/>
            <person name="Veneault-Fourrey C."/>
            <person name="LaButti K."/>
            <person name="Lindquist E.A."/>
            <person name="Lipzen A."/>
            <person name="Lundell T."/>
            <person name="Morin E."/>
            <person name="Murat C."/>
            <person name="Riley R."/>
            <person name="Ohm R."/>
            <person name="Sun H."/>
            <person name="Tunlid A."/>
            <person name="Henrissat B."/>
            <person name="Grigoriev I.V."/>
            <person name="Hibbett D.S."/>
            <person name="Martin F."/>
        </authorList>
    </citation>
    <scope>NUCLEOTIDE SEQUENCE [LARGE SCALE GENOMIC DNA]</scope>
    <source>
        <strain evidence="2">F 1598</strain>
    </source>
</reference>
<dbReference type="AlphaFoldDB" id="A0A0C3FLA2"/>
<dbReference type="Proteomes" id="UP000054166">
    <property type="component" value="Unassembled WGS sequence"/>
</dbReference>
<sequence>MLVTTYHEASDQATVASAMDGALAAKAAQWETYCCYDAGSRKIGKWRSMLPQRTLRSAATRKCCRYMEVPSKSLVLAVSPFNFTAMSHLAMPTDAA</sequence>
<evidence type="ECO:0000313" key="1">
    <source>
        <dbReference type="EMBL" id="KIM84805.1"/>
    </source>
</evidence>
<evidence type="ECO:0000313" key="2">
    <source>
        <dbReference type="Proteomes" id="UP000054166"/>
    </source>
</evidence>
<proteinExistence type="predicted"/>
<name>A0A0C3FLA2_PILCF</name>
<evidence type="ECO:0008006" key="3">
    <source>
        <dbReference type="Google" id="ProtNLM"/>
    </source>
</evidence>
<organism evidence="1 2">
    <name type="scientific">Piloderma croceum (strain F 1598)</name>
    <dbReference type="NCBI Taxonomy" id="765440"/>
    <lineage>
        <taxon>Eukaryota</taxon>
        <taxon>Fungi</taxon>
        <taxon>Dikarya</taxon>
        <taxon>Basidiomycota</taxon>
        <taxon>Agaricomycotina</taxon>
        <taxon>Agaricomycetes</taxon>
        <taxon>Agaricomycetidae</taxon>
        <taxon>Atheliales</taxon>
        <taxon>Atheliaceae</taxon>
        <taxon>Piloderma</taxon>
    </lineage>
</organism>
<keyword evidence="2" id="KW-1185">Reference proteome</keyword>
<reference evidence="1 2" key="1">
    <citation type="submission" date="2014-04" db="EMBL/GenBank/DDBJ databases">
        <authorList>
            <consortium name="DOE Joint Genome Institute"/>
            <person name="Kuo A."/>
            <person name="Tarkka M."/>
            <person name="Buscot F."/>
            <person name="Kohler A."/>
            <person name="Nagy L.G."/>
            <person name="Floudas D."/>
            <person name="Copeland A."/>
            <person name="Barry K.W."/>
            <person name="Cichocki N."/>
            <person name="Veneault-Fourrey C."/>
            <person name="LaButti K."/>
            <person name="Lindquist E.A."/>
            <person name="Lipzen A."/>
            <person name="Lundell T."/>
            <person name="Morin E."/>
            <person name="Murat C."/>
            <person name="Sun H."/>
            <person name="Tunlid A."/>
            <person name="Henrissat B."/>
            <person name="Grigoriev I.V."/>
            <person name="Hibbett D.S."/>
            <person name="Martin F."/>
            <person name="Nordberg H.P."/>
            <person name="Cantor M.N."/>
            <person name="Hua S.X."/>
        </authorList>
    </citation>
    <scope>NUCLEOTIDE SEQUENCE [LARGE SCALE GENOMIC DNA]</scope>
    <source>
        <strain evidence="1 2">F 1598</strain>
    </source>
</reference>
<gene>
    <name evidence="1" type="ORF">PILCRDRAFT_369655</name>
</gene>
<dbReference type="InParanoid" id="A0A0C3FLA2"/>
<dbReference type="HOGENOM" id="CLU_2360476_0_0_1"/>
<accession>A0A0C3FLA2</accession>